<comment type="caution">
    <text evidence="4">The sequence shown here is derived from an EMBL/GenBank/DDBJ whole genome shotgun (WGS) entry which is preliminary data.</text>
</comment>
<evidence type="ECO:0000313" key="4">
    <source>
        <dbReference type="EMBL" id="EGD54166.1"/>
    </source>
</evidence>
<dbReference type="OrthoDB" id="4709704at2"/>
<proteinExistence type="predicted"/>
<evidence type="ECO:0000256" key="2">
    <source>
        <dbReference type="PROSITE-ProRule" id="PRU00335"/>
    </source>
</evidence>
<reference evidence="4 5" key="1">
    <citation type="journal article" date="2011" name="J. Bacteriol.">
        <title>Draft Genome Sequence of Gordonia neofelifaecis NRRL B-59395, a Cholesterol-Degrading Actinomycete.</title>
        <authorList>
            <person name="Ge F."/>
            <person name="Li W."/>
            <person name="Chen G."/>
            <person name="Liu Y."/>
            <person name="Zhang G."/>
            <person name="Yong B."/>
            <person name="Wang Q."/>
            <person name="Wang N."/>
            <person name="Huang Z."/>
            <person name="Li W."/>
            <person name="Wang J."/>
            <person name="Wu C."/>
            <person name="Xie Q."/>
            <person name="Liu G."/>
        </authorList>
    </citation>
    <scope>NUCLEOTIDE SEQUENCE [LARGE SCALE GENOMIC DNA]</scope>
    <source>
        <strain evidence="4 5">NRRL B-59395</strain>
    </source>
</reference>
<keyword evidence="5" id="KW-1185">Reference proteome</keyword>
<dbReference type="EMBL" id="AEUD01000014">
    <property type="protein sequence ID" value="EGD54166.1"/>
    <property type="molecule type" value="Genomic_DNA"/>
</dbReference>
<evidence type="ECO:0000259" key="3">
    <source>
        <dbReference type="PROSITE" id="PS50977"/>
    </source>
</evidence>
<name>F1YMB7_9ACTN</name>
<evidence type="ECO:0000313" key="5">
    <source>
        <dbReference type="Proteomes" id="UP000035065"/>
    </source>
</evidence>
<organism evidence="4 5">
    <name type="scientific">Gordonia neofelifaecis NRRL B-59395</name>
    <dbReference type="NCBI Taxonomy" id="644548"/>
    <lineage>
        <taxon>Bacteria</taxon>
        <taxon>Bacillati</taxon>
        <taxon>Actinomycetota</taxon>
        <taxon>Actinomycetes</taxon>
        <taxon>Mycobacteriales</taxon>
        <taxon>Gordoniaceae</taxon>
        <taxon>Gordonia</taxon>
    </lineage>
</organism>
<dbReference type="InterPro" id="IPR009057">
    <property type="entry name" value="Homeodomain-like_sf"/>
</dbReference>
<dbReference type="AlphaFoldDB" id="F1YMB7"/>
<keyword evidence="1 2" id="KW-0238">DNA-binding</keyword>
<dbReference type="Gene3D" id="1.10.357.10">
    <property type="entry name" value="Tetracycline Repressor, domain 2"/>
    <property type="match status" value="1"/>
</dbReference>
<sequence length="192" mass="20327">MPKISADSLAEHREAVLSALMDGTVRILLSDGERRLTAASVAAEAGIARNSIYRYVSSVDDLVELVVARGFQEWTAQVRADVDAARDPRAAVVAYVRSNLTLAASGEHALQSSLAGAGLSDSARERMVDFHRQITAVLTDAVGALGARQPELIVVAIQSLVDSALGLVGPGEDSEQVIDFMADATRAILETR</sequence>
<dbReference type="eggNOG" id="COG1309">
    <property type="taxonomic scope" value="Bacteria"/>
</dbReference>
<dbReference type="PROSITE" id="PS50977">
    <property type="entry name" value="HTH_TETR_2"/>
    <property type="match status" value="1"/>
</dbReference>
<evidence type="ECO:0000256" key="1">
    <source>
        <dbReference type="ARBA" id="ARBA00023125"/>
    </source>
</evidence>
<dbReference type="RefSeq" id="WP_009680322.1">
    <property type="nucleotide sequence ID" value="NZ_AEUD01000014.1"/>
</dbReference>
<dbReference type="Proteomes" id="UP000035065">
    <property type="component" value="Unassembled WGS sequence"/>
</dbReference>
<feature type="domain" description="HTH tetR-type" evidence="3">
    <location>
        <begin position="14"/>
        <end position="74"/>
    </location>
</feature>
<dbReference type="GO" id="GO:0003677">
    <property type="term" value="F:DNA binding"/>
    <property type="evidence" value="ECO:0007669"/>
    <property type="project" value="UniProtKB-UniRule"/>
</dbReference>
<dbReference type="Gene3D" id="1.10.10.60">
    <property type="entry name" value="Homeodomain-like"/>
    <property type="match status" value="1"/>
</dbReference>
<dbReference type="InterPro" id="IPR001647">
    <property type="entry name" value="HTH_TetR"/>
</dbReference>
<dbReference type="SUPFAM" id="SSF46689">
    <property type="entry name" value="Homeodomain-like"/>
    <property type="match status" value="1"/>
</dbReference>
<accession>F1YMB7</accession>
<feature type="DNA-binding region" description="H-T-H motif" evidence="2">
    <location>
        <begin position="37"/>
        <end position="56"/>
    </location>
</feature>
<dbReference type="STRING" id="644548.SCNU_15629"/>
<protein>
    <submittedName>
        <fullName evidence="4">Transcriptional regulator</fullName>
    </submittedName>
</protein>
<gene>
    <name evidence="4" type="ORF">SCNU_15629</name>
</gene>